<dbReference type="GO" id="GO:0030246">
    <property type="term" value="F:carbohydrate binding"/>
    <property type="evidence" value="ECO:0007669"/>
    <property type="project" value="InterPro"/>
</dbReference>
<dbReference type="SUPFAM" id="SSF51445">
    <property type="entry name" value="(Trans)glycosidases"/>
    <property type="match status" value="1"/>
</dbReference>
<feature type="domain" description="Glycosyl-hydrolase 97 C-terminal oligomerisation" evidence="6">
    <location>
        <begin position="513"/>
        <end position="608"/>
    </location>
</feature>
<keyword evidence="8" id="KW-1185">Reference proteome</keyword>
<evidence type="ECO:0000256" key="2">
    <source>
        <dbReference type="ARBA" id="ARBA00011245"/>
    </source>
</evidence>
<dbReference type="Gene3D" id="3.20.20.70">
    <property type="entry name" value="Aldolase class I"/>
    <property type="match status" value="1"/>
</dbReference>
<evidence type="ECO:0000256" key="1">
    <source>
        <dbReference type="ARBA" id="ARBA00001913"/>
    </source>
</evidence>
<evidence type="ECO:0000256" key="3">
    <source>
        <dbReference type="ARBA" id="ARBA00022837"/>
    </source>
</evidence>
<dbReference type="EMBL" id="SGIT01000007">
    <property type="protein sequence ID" value="RZF57452.1"/>
    <property type="molecule type" value="Genomic_DNA"/>
</dbReference>
<protein>
    <submittedName>
        <fullName evidence="7">Alpha-glucosidase</fullName>
    </submittedName>
</protein>
<dbReference type="InterPro" id="IPR019563">
    <property type="entry name" value="GH97_catalytic"/>
</dbReference>
<dbReference type="Pfam" id="PF14508">
    <property type="entry name" value="GH97_N"/>
    <property type="match status" value="1"/>
</dbReference>
<keyword evidence="3" id="KW-0106">Calcium</keyword>
<proteinExistence type="predicted"/>
<sequence>MKQLIFIIIFFISYARVGYAQSYTLESPDGNYQVEVYTANDTLWYSITYQNTPIILKSQLGVHAAESWSTELEIIGKQESAIDTWWKPVYGERSTVRDHYRFCEITIRKKQQPDGLLKLEFRAYNEGIAFRYVFPGGRYLQITEEFTEFQMPTNTHAYFTTRAQSMYEKLPLKDWPGESERPLILALDNGPYVLLTEAAVTDYVRSKFSLSDHQSNTIATSMYGPVDQIAPFKTPWRVVMAAEQPGEFIEHNDLLLNLNPSNEIDDPSWIKPGKAMREVTLTTEGAKSVVDFAVKRNMQYIMFDAGWYGPEGSKASDATTVTLDPARNPDPDALDLKAAIAYAKQHHIRVILYVNQRALFQQLDEILPLYKSWGVDGIKFGFVMVGSHYWTAWVHNAVRKCAEYGLVVDIHDEYRPTGFSRTYPNLLTQEGIYGNEEMPDATHNTTLPFTRYSQGAADYTICYYSNRIKTTRAHQLALSVIYYSPLQFLYWYDKPSDSQNEPELEFFDQVPTVWDDTKVLQGEIGKYITVARRSNEQWFLGTISNNDFRELRIPLDFLEKGKEYTAKIYKDDLDVQTRTKVGIKEITVNHSTILEANLLASGGQAIWIFPNE</sequence>
<evidence type="ECO:0000259" key="5">
    <source>
        <dbReference type="Pfam" id="PF14508"/>
    </source>
</evidence>
<gene>
    <name evidence="7" type="ORF">EWE74_20730</name>
</gene>
<dbReference type="Gene3D" id="2.70.98.10">
    <property type="match status" value="1"/>
</dbReference>
<dbReference type="InterPro" id="IPR029486">
    <property type="entry name" value="GH97_N"/>
</dbReference>
<organism evidence="7 8">
    <name type="scientific">Sphingobacterium corticibacterium</name>
    <dbReference type="NCBI Taxonomy" id="2484746"/>
    <lineage>
        <taxon>Bacteria</taxon>
        <taxon>Pseudomonadati</taxon>
        <taxon>Bacteroidota</taxon>
        <taxon>Sphingobacteriia</taxon>
        <taxon>Sphingobacteriales</taxon>
        <taxon>Sphingobacteriaceae</taxon>
        <taxon>Sphingobacterium</taxon>
    </lineage>
</organism>
<comment type="cofactor">
    <cofactor evidence="1">
        <name>Ca(2+)</name>
        <dbReference type="ChEBI" id="CHEBI:29108"/>
    </cofactor>
</comment>
<comment type="caution">
    <text evidence="7">The sequence shown here is derived from an EMBL/GenBank/DDBJ whole genome shotgun (WGS) entry which is preliminary data.</text>
</comment>
<dbReference type="InterPro" id="IPR014718">
    <property type="entry name" value="GH-type_carb-bd"/>
</dbReference>
<comment type="subunit">
    <text evidence="2">Monomer.</text>
</comment>
<feature type="domain" description="Glycosyl-hydrolase 97 catalytic" evidence="4">
    <location>
        <begin position="279"/>
        <end position="432"/>
    </location>
</feature>
<evidence type="ECO:0000259" key="6">
    <source>
        <dbReference type="Pfam" id="PF14509"/>
    </source>
</evidence>
<evidence type="ECO:0000313" key="7">
    <source>
        <dbReference type="EMBL" id="RZF57452.1"/>
    </source>
</evidence>
<dbReference type="AlphaFoldDB" id="A0A4Q6XKY7"/>
<evidence type="ECO:0000259" key="4">
    <source>
        <dbReference type="Pfam" id="PF10566"/>
    </source>
</evidence>
<dbReference type="Proteomes" id="UP000292855">
    <property type="component" value="Unassembled WGS sequence"/>
</dbReference>
<dbReference type="OrthoDB" id="57532at2"/>
<reference evidence="7 8" key="1">
    <citation type="submission" date="2019-02" db="EMBL/GenBank/DDBJ databases">
        <authorList>
            <person name="Li Y."/>
        </authorList>
    </citation>
    <scope>NUCLEOTIDE SEQUENCE [LARGE SCALE GENOMIC DNA]</scope>
    <source>
        <strain evidence="7 8">30C10-4-7</strain>
    </source>
</reference>
<evidence type="ECO:0000313" key="8">
    <source>
        <dbReference type="Proteomes" id="UP000292855"/>
    </source>
</evidence>
<dbReference type="InterPro" id="IPR013785">
    <property type="entry name" value="Aldolase_TIM"/>
</dbReference>
<feature type="domain" description="Glycosyl-hydrolase 97 N-terminal" evidence="5">
    <location>
        <begin position="25"/>
        <end position="259"/>
    </location>
</feature>
<dbReference type="InterPro" id="IPR052720">
    <property type="entry name" value="Glycosyl_hydrolase_97"/>
</dbReference>
<accession>A0A4Q6XKY7</accession>
<dbReference type="RefSeq" id="WP_130143576.1">
    <property type="nucleotide sequence ID" value="NZ_SGIT01000007.1"/>
</dbReference>
<dbReference type="InterPro" id="IPR029483">
    <property type="entry name" value="GH97_C"/>
</dbReference>
<dbReference type="PANTHER" id="PTHR35803:SF3">
    <property type="entry name" value="ALPHA-GLUCOSIDASE"/>
    <property type="match status" value="1"/>
</dbReference>
<dbReference type="Pfam" id="PF10566">
    <property type="entry name" value="Glyco_hydro_97"/>
    <property type="match status" value="1"/>
</dbReference>
<dbReference type="PANTHER" id="PTHR35803">
    <property type="entry name" value="GLUCAN 1,4-ALPHA-GLUCOSIDASE SUSB-RELATED"/>
    <property type="match status" value="1"/>
</dbReference>
<dbReference type="Pfam" id="PF14509">
    <property type="entry name" value="GH97_C"/>
    <property type="match status" value="1"/>
</dbReference>
<name>A0A4Q6XKY7_9SPHI</name>
<dbReference type="InterPro" id="IPR017853">
    <property type="entry name" value="GH"/>
</dbReference>